<evidence type="ECO:0000313" key="3">
    <source>
        <dbReference type="EMBL" id="KAJ8945668.1"/>
    </source>
</evidence>
<dbReference type="Proteomes" id="UP001162162">
    <property type="component" value="Unassembled WGS sequence"/>
</dbReference>
<organism evidence="3 4">
    <name type="scientific">Aromia moschata</name>
    <dbReference type="NCBI Taxonomy" id="1265417"/>
    <lineage>
        <taxon>Eukaryota</taxon>
        <taxon>Metazoa</taxon>
        <taxon>Ecdysozoa</taxon>
        <taxon>Arthropoda</taxon>
        <taxon>Hexapoda</taxon>
        <taxon>Insecta</taxon>
        <taxon>Pterygota</taxon>
        <taxon>Neoptera</taxon>
        <taxon>Endopterygota</taxon>
        <taxon>Coleoptera</taxon>
        <taxon>Polyphaga</taxon>
        <taxon>Cucujiformia</taxon>
        <taxon>Chrysomeloidea</taxon>
        <taxon>Cerambycidae</taxon>
        <taxon>Cerambycinae</taxon>
        <taxon>Callichromatini</taxon>
        <taxon>Aromia</taxon>
    </lineage>
</organism>
<dbReference type="EMBL" id="JAPWTK010000211">
    <property type="protein sequence ID" value="KAJ8945668.1"/>
    <property type="molecule type" value="Genomic_DNA"/>
</dbReference>
<dbReference type="SUPFAM" id="SSF46689">
    <property type="entry name" value="Homeodomain-like"/>
    <property type="match status" value="1"/>
</dbReference>
<dbReference type="Pfam" id="PF05225">
    <property type="entry name" value="HTH_psq"/>
    <property type="match status" value="1"/>
</dbReference>
<dbReference type="GO" id="GO:0005634">
    <property type="term" value="C:nucleus"/>
    <property type="evidence" value="ECO:0007669"/>
    <property type="project" value="UniProtKB-SubCell"/>
</dbReference>
<dbReference type="AlphaFoldDB" id="A0AAV8Y4Q0"/>
<comment type="subcellular location">
    <subcellularLocation>
        <location evidence="1">Nucleus</location>
    </subcellularLocation>
</comment>
<name>A0AAV8Y4Q0_9CUCU</name>
<proteinExistence type="predicted"/>
<reference evidence="3" key="1">
    <citation type="journal article" date="2023" name="Insect Mol. Biol.">
        <title>Genome sequencing provides insights into the evolution of gene families encoding plant cell wall-degrading enzymes in longhorned beetles.</title>
        <authorList>
            <person name="Shin N.R."/>
            <person name="Okamura Y."/>
            <person name="Kirsch R."/>
            <person name="Pauchet Y."/>
        </authorList>
    </citation>
    <scope>NUCLEOTIDE SEQUENCE</scope>
    <source>
        <strain evidence="3">AMC_N1</strain>
    </source>
</reference>
<dbReference type="InterPro" id="IPR009057">
    <property type="entry name" value="Homeodomain-like_sf"/>
</dbReference>
<sequence>MANTMSTQKRQLWSEADMEQALNCVMEKSMGFKLAAKICNVPKTTLRRRFAKKKNKDGPKET</sequence>
<gene>
    <name evidence="3" type="ORF">NQ318_012386</name>
</gene>
<dbReference type="InterPro" id="IPR007889">
    <property type="entry name" value="HTH_Psq"/>
</dbReference>
<comment type="caution">
    <text evidence="3">The sequence shown here is derived from an EMBL/GenBank/DDBJ whole genome shotgun (WGS) entry which is preliminary data.</text>
</comment>
<evidence type="ECO:0000313" key="4">
    <source>
        <dbReference type="Proteomes" id="UP001162162"/>
    </source>
</evidence>
<evidence type="ECO:0000256" key="1">
    <source>
        <dbReference type="ARBA" id="ARBA00004123"/>
    </source>
</evidence>
<feature type="domain" description="HTH psq-type" evidence="2">
    <location>
        <begin position="15"/>
        <end position="50"/>
    </location>
</feature>
<keyword evidence="4" id="KW-1185">Reference proteome</keyword>
<dbReference type="GO" id="GO:0003677">
    <property type="term" value="F:DNA binding"/>
    <property type="evidence" value="ECO:0007669"/>
    <property type="project" value="InterPro"/>
</dbReference>
<accession>A0AAV8Y4Q0</accession>
<evidence type="ECO:0000259" key="2">
    <source>
        <dbReference type="Pfam" id="PF05225"/>
    </source>
</evidence>
<protein>
    <recommendedName>
        <fullName evidence="2">HTH psq-type domain-containing protein</fullName>
    </recommendedName>
</protein>
<dbReference type="Gene3D" id="1.10.10.60">
    <property type="entry name" value="Homeodomain-like"/>
    <property type="match status" value="1"/>
</dbReference>